<dbReference type="SMART" id="SM00028">
    <property type="entry name" value="TPR"/>
    <property type="match status" value="3"/>
</dbReference>
<feature type="region of interest" description="Disordered" evidence="4">
    <location>
        <begin position="1"/>
        <end position="41"/>
    </location>
</feature>
<dbReference type="Gene3D" id="1.25.40.10">
    <property type="entry name" value="Tetratricopeptide repeat domain"/>
    <property type="match status" value="1"/>
</dbReference>
<keyword evidence="1" id="KW-0547">Nucleotide-binding</keyword>
<dbReference type="Gene3D" id="1.20.1270.10">
    <property type="match status" value="1"/>
</dbReference>
<dbReference type="GO" id="GO:0005829">
    <property type="term" value="C:cytosol"/>
    <property type="evidence" value="ECO:0007669"/>
    <property type="project" value="TreeGrafter"/>
</dbReference>
<dbReference type="PANTHER" id="PTHR45639:SF28">
    <property type="entry name" value="HEAT SHOCK PROTEIN-LIKE PROTEIN"/>
    <property type="match status" value="1"/>
</dbReference>
<keyword evidence="2" id="KW-0067">ATP-binding</keyword>
<proteinExistence type="predicted"/>
<reference evidence="5" key="1">
    <citation type="submission" date="2021-01" db="EMBL/GenBank/DDBJ databases">
        <authorList>
            <person name="Corre E."/>
            <person name="Pelletier E."/>
            <person name="Niang G."/>
            <person name="Scheremetjew M."/>
            <person name="Finn R."/>
            <person name="Kale V."/>
            <person name="Holt S."/>
            <person name="Cochrane G."/>
            <person name="Meng A."/>
            <person name="Brown T."/>
            <person name="Cohen L."/>
        </authorList>
    </citation>
    <scope>NUCLEOTIDE SEQUENCE</scope>
    <source>
        <strain evidence="5">CCMP1594</strain>
    </source>
</reference>
<name>A0A7S4CY64_9EUGL</name>
<dbReference type="InterPro" id="IPR029048">
    <property type="entry name" value="HSP70_C_sf"/>
</dbReference>
<dbReference type="InterPro" id="IPR013126">
    <property type="entry name" value="Hsp_70_fam"/>
</dbReference>
<accession>A0A7S4CY64</accession>
<dbReference type="PANTHER" id="PTHR45639">
    <property type="entry name" value="HSC70CB, ISOFORM G-RELATED"/>
    <property type="match status" value="1"/>
</dbReference>
<feature type="region of interest" description="Disordered" evidence="4">
    <location>
        <begin position="584"/>
        <end position="612"/>
    </location>
</feature>
<dbReference type="SUPFAM" id="SSF100934">
    <property type="entry name" value="Heat shock protein 70kD (HSP70), C-terminal subdomain"/>
    <property type="match status" value="1"/>
</dbReference>
<evidence type="ECO:0000256" key="1">
    <source>
        <dbReference type="ARBA" id="ARBA00022741"/>
    </source>
</evidence>
<dbReference type="InterPro" id="IPR011990">
    <property type="entry name" value="TPR-like_helical_dom_sf"/>
</dbReference>
<dbReference type="InterPro" id="IPR043129">
    <property type="entry name" value="ATPase_NBD"/>
</dbReference>
<keyword evidence="3" id="KW-0802">TPR repeat</keyword>
<dbReference type="Gene3D" id="3.90.640.10">
    <property type="entry name" value="Actin, Chain A, domain 4"/>
    <property type="match status" value="1"/>
</dbReference>
<dbReference type="AlphaFoldDB" id="A0A7S4CY64"/>
<dbReference type="Pfam" id="PF00012">
    <property type="entry name" value="HSP70"/>
    <property type="match status" value="1"/>
</dbReference>
<dbReference type="SUPFAM" id="SSF53067">
    <property type="entry name" value="Actin-like ATPase domain"/>
    <property type="match status" value="2"/>
</dbReference>
<dbReference type="InterPro" id="IPR019734">
    <property type="entry name" value="TPR_rpt"/>
</dbReference>
<dbReference type="GO" id="GO:0005634">
    <property type="term" value="C:nucleus"/>
    <property type="evidence" value="ECO:0007669"/>
    <property type="project" value="TreeGrafter"/>
</dbReference>
<dbReference type="Pfam" id="PF13181">
    <property type="entry name" value="TPR_8"/>
    <property type="match status" value="2"/>
</dbReference>
<dbReference type="Gene3D" id="3.30.30.30">
    <property type="match status" value="1"/>
</dbReference>
<dbReference type="EMBL" id="HBJA01057285">
    <property type="protein sequence ID" value="CAE0809157.1"/>
    <property type="molecule type" value="Transcribed_RNA"/>
</dbReference>
<dbReference type="PRINTS" id="PR00301">
    <property type="entry name" value="HEATSHOCK70"/>
</dbReference>
<dbReference type="GO" id="GO:0140662">
    <property type="term" value="F:ATP-dependent protein folding chaperone"/>
    <property type="evidence" value="ECO:0007669"/>
    <property type="project" value="InterPro"/>
</dbReference>
<dbReference type="SUPFAM" id="SSF48452">
    <property type="entry name" value="TPR-like"/>
    <property type="match status" value="1"/>
</dbReference>
<evidence type="ECO:0000256" key="4">
    <source>
        <dbReference type="SAM" id="MobiDB-lite"/>
    </source>
</evidence>
<evidence type="ECO:0000256" key="3">
    <source>
        <dbReference type="PROSITE-ProRule" id="PRU00339"/>
    </source>
</evidence>
<dbReference type="GO" id="GO:0005524">
    <property type="term" value="F:ATP binding"/>
    <property type="evidence" value="ECO:0007669"/>
    <property type="project" value="UniProtKB-KW"/>
</dbReference>
<protein>
    <submittedName>
        <fullName evidence="5">Uncharacterized protein</fullName>
    </submittedName>
</protein>
<organism evidence="5">
    <name type="scientific">Eutreptiella gymnastica</name>
    <dbReference type="NCBI Taxonomy" id="73025"/>
    <lineage>
        <taxon>Eukaryota</taxon>
        <taxon>Discoba</taxon>
        <taxon>Euglenozoa</taxon>
        <taxon>Euglenida</taxon>
        <taxon>Spirocuta</taxon>
        <taxon>Euglenophyceae</taxon>
        <taxon>Eutreptiales</taxon>
        <taxon>Eutreptiaceae</taxon>
        <taxon>Eutreptiella</taxon>
    </lineage>
</organism>
<dbReference type="PROSITE" id="PS50005">
    <property type="entry name" value="TPR"/>
    <property type="match status" value="1"/>
</dbReference>
<feature type="repeat" description="TPR" evidence="3">
    <location>
        <begin position="703"/>
        <end position="736"/>
    </location>
</feature>
<evidence type="ECO:0000256" key="2">
    <source>
        <dbReference type="ARBA" id="ARBA00022840"/>
    </source>
</evidence>
<dbReference type="Gene3D" id="3.30.420.40">
    <property type="match status" value="2"/>
</dbReference>
<gene>
    <name evidence="5" type="ORF">EGYM00163_LOCUS20288</name>
</gene>
<sequence>MADTSEATAGPPPGASETTETPMEVDAETPGSPANSTEPKPSEEAFAMMSVGFDLGNLMSKVCQLNPKEQMPTIVRNTASNEQTPSVISFRQRQERYFGDDAVSHLTSQPASTVCDLKKIIGVDLTEEFVKANGLNFPVKCAQNTIELSLEDGDRSVAVPHVVGMLLKRLLEFARQQKSGSPGVMPASAVVAVPTHFSDKQCGAIRDALLIAGVPADRAHIIPESVAELLCYHHSHYAELNVSEPTTIVMVDVGHFQSFVTLARMTKTKIEVIATRSSPTGSGMVDMGLLRDAVKHIQDTKKTDISSLPKALARISKEARKCKEMLSMLETSNVTVETLTDEIDLQMKVSRETLNQHAQPLADGLVGLCEQVMEAAGPDFSKDAVNRVEILGGGIRMPCLQERLKEYWGKPLATTMDGTLSLTQGCAIYGVVQQPTSETTRILQSLVSKADESRRIMDTLHHVEIVPAPEVPGVSMSDEEMAKCMEVEADLQARDDKHIATATAKNSIEEYVYATRSNLDSPDMQKALGDDCTKVRDMLTKVEEWLWDMDEDTAADVYTAKLESTKKEILDGFPAISKELERQAAEQAKRDAAMAEEARKAAAEQKKEPRTDGERIKFAEERKDQGNGLLKQEHYSESITRYVQALAYLGEVYASEDADIKAKKEAISLSCHLNIANAAIKVQMYQKAIDNCNKALELQPGSAKAYFRKGQALSLKSEFTQAKEALDKALELAPGDKLIEKELKQNAKKMEQHKAKEKKMYANMFGS</sequence>
<evidence type="ECO:0000313" key="5">
    <source>
        <dbReference type="EMBL" id="CAE0809157.1"/>
    </source>
</evidence>